<dbReference type="PANTHER" id="PTHR45954">
    <property type="entry name" value="LD33695P"/>
    <property type="match status" value="1"/>
</dbReference>
<feature type="non-terminal residue" evidence="4">
    <location>
        <position position="294"/>
    </location>
</feature>
<reference evidence="4" key="1">
    <citation type="journal article" date="2014" name="Front. Microbiol.">
        <title>High frequency of phylogenetically diverse reductive dehalogenase-homologous genes in deep subseafloor sedimentary metagenomes.</title>
        <authorList>
            <person name="Kawai M."/>
            <person name="Futagami T."/>
            <person name="Toyoda A."/>
            <person name="Takaki Y."/>
            <person name="Nishi S."/>
            <person name="Hori S."/>
            <person name="Arai W."/>
            <person name="Tsubouchi T."/>
            <person name="Morono Y."/>
            <person name="Uchiyama I."/>
            <person name="Ito T."/>
            <person name="Fujiyama A."/>
            <person name="Inagaki F."/>
            <person name="Takami H."/>
        </authorList>
    </citation>
    <scope>NUCLEOTIDE SEQUENCE</scope>
    <source>
        <strain evidence="4">Expedition CK06-06</strain>
    </source>
</reference>
<dbReference type="InterPro" id="IPR052386">
    <property type="entry name" value="GPSM"/>
</dbReference>
<dbReference type="PANTHER" id="PTHR45954:SF1">
    <property type="entry name" value="LD33695P"/>
    <property type="match status" value="1"/>
</dbReference>
<name>X1BML6_9ZZZZ</name>
<dbReference type="SUPFAM" id="SSF48452">
    <property type="entry name" value="TPR-like"/>
    <property type="match status" value="1"/>
</dbReference>
<comment type="caution">
    <text evidence="4">The sequence shown here is derived from an EMBL/GenBank/DDBJ whole genome shotgun (WGS) entry which is preliminary data.</text>
</comment>
<comment type="subcellular location">
    <subcellularLocation>
        <location evidence="1">Cytoplasm</location>
    </subcellularLocation>
</comment>
<evidence type="ECO:0000256" key="3">
    <source>
        <dbReference type="ARBA" id="ARBA00022737"/>
    </source>
</evidence>
<proteinExistence type="predicted"/>
<dbReference type="GO" id="GO:0005092">
    <property type="term" value="F:GDP-dissociation inhibitor activity"/>
    <property type="evidence" value="ECO:0007669"/>
    <property type="project" value="TreeGrafter"/>
</dbReference>
<organism evidence="4">
    <name type="scientific">marine sediment metagenome</name>
    <dbReference type="NCBI Taxonomy" id="412755"/>
    <lineage>
        <taxon>unclassified sequences</taxon>
        <taxon>metagenomes</taxon>
        <taxon>ecological metagenomes</taxon>
    </lineage>
</organism>
<dbReference type="Pfam" id="PF13424">
    <property type="entry name" value="TPR_12"/>
    <property type="match status" value="1"/>
</dbReference>
<dbReference type="AlphaFoldDB" id="X1BML6"/>
<gene>
    <name evidence="4" type="ORF">S01H4_36931</name>
</gene>
<dbReference type="PROSITE" id="PS50293">
    <property type="entry name" value="TPR_REGION"/>
    <property type="match status" value="1"/>
</dbReference>
<dbReference type="Gene3D" id="1.25.40.10">
    <property type="entry name" value="Tetratricopeptide repeat domain"/>
    <property type="match status" value="1"/>
</dbReference>
<sequence length="294" mass="34244">LRKAFEYNDRALEIKKEIGDRSGELKCYANLGITYSSLGDFKKAVEYYKKALKIAKEIGDLDSERIGTYHLALIYGDNINKPELAYDYCRKSLELSEKITGRLIEEEHKIGFSSRISNAYQYMVPLCLKLKKGNESFEFMERGKSRVFLDLLAATEIKPSVKVTPKLRSLLDEEEDYLIKLREIQTRHLRQKKITIELGEIDKILEKLGVVYKEIEVFDPEYVFIRRGKPLSFTEIQGVLTSQKKDTVLVEYFTIKDKVFIFIVSSKDKKLQVETVLISQERLTLYIENYWSSV</sequence>
<keyword evidence="2" id="KW-0963">Cytoplasm</keyword>
<accession>X1BML6</accession>
<evidence type="ECO:0000256" key="2">
    <source>
        <dbReference type="ARBA" id="ARBA00022490"/>
    </source>
</evidence>
<dbReference type="GO" id="GO:0005938">
    <property type="term" value="C:cell cortex"/>
    <property type="evidence" value="ECO:0007669"/>
    <property type="project" value="TreeGrafter"/>
</dbReference>
<dbReference type="InterPro" id="IPR011990">
    <property type="entry name" value="TPR-like_helical_dom_sf"/>
</dbReference>
<evidence type="ECO:0000256" key="1">
    <source>
        <dbReference type="ARBA" id="ARBA00004496"/>
    </source>
</evidence>
<protein>
    <submittedName>
        <fullName evidence="4">Uncharacterized protein</fullName>
    </submittedName>
</protein>
<dbReference type="GO" id="GO:0001965">
    <property type="term" value="F:G-protein alpha-subunit binding"/>
    <property type="evidence" value="ECO:0007669"/>
    <property type="project" value="TreeGrafter"/>
</dbReference>
<dbReference type="GO" id="GO:0000132">
    <property type="term" value="P:establishment of mitotic spindle orientation"/>
    <property type="evidence" value="ECO:0007669"/>
    <property type="project" value="TreeGrafter"/>
</dbReference>
<dbReference type="PROSITE" id="PS50005">
    <property type="entry name" value="TPR"/>
    <property type="match status" value="1"/>
</dbReference>
<dbReference type="EMBL" id="BART01019788">
    <property type="protein sequence ID" value="GAG96240.1"/>
    <property type="molecule type" value="Genomic_DNA"/>
</dbReference>
<dbReference type="InterPro" id="IPR019734">
    <property type="entry name" value="TPR_rpt"/>
</dbReference>
<feature type="non-terminal residue" evidence="4">
    <location>
        <position position="1"/>
    </location>
</feature>
<evidence type="ECO:0000313" key="4">
    <source>
        <dbReference type="EMBL" id="GAG96240.1"/>
    </source>
</evidence>
<dbReference type="SMART" id="SM00028">
    <property type="entry name" value="TPR"/>
    <property type="match status" value="2"/>
</dbReference>
<keyword evidence="3" id="KW-0677">Repeat</keyword>